<dbReference type="RefSeq" id="WP_005655449.1">
    <property type="nucleotide sequence ID" value="NZ_JGDJ01000288.1"/>
</dbReference>
<dbReference type="GeneID" id="31797499"/>
<dbReference type="Proteomes" id="UP000022082">
    <property type="component" value="Unassembled WGS sequence"/>
</dbReference>
<dbReference type="InterPro" id="IPR050336">
    <property type="entry name" value="Chromosome_partition/occlusion"/>
</dbReference>
<dbReference type="InterPro" id="IPR003115">
    <property type="entry name" value="ParB_N"/>
</dbReference>
<proteinExistence type="predicted"/>
<dbReference type="SMART" id="SM00470">
    <property type="entry name" value="ParB"/>
    <property type="match status" value="1"/>
</dbReference>
<dbReference type="PANTHER" id="PTHR33375:SF1">
    <property type="entry name" value="CHROMOSOME-PARTITIONING PROTEIN PARB-RELATED"/>
    <property type="match status" value="1"/>
</dbReference>
<reference evidence="3 4" key="1">
    <citation type="submission" date="2014-02" db="EMBL/GenBank/DDBJ databases">
        <authorList>
            <person name="Sears C."/>
            <person name="Carroll K."/>
            <person name="Sack B.R."/>
            <person name="Qadri F."/>
            <person name="Myers L.L."/>
            <person name="Chung G.-T."/>
            <person name="Escheverria P."/>
            <person name="Fraser C.M."/>
            <person name="Sadzewicz L."/>
            <person name="Shefchek K.A."/>
            <person name="Tallon L."/>
            <person name="Das S.P."/>
            <person name="Daugherty S."/>
            <person name="Mongodin E.F."/>
        </authorList>
    </citation>
    <scope>NUCLEOTIDE SEQUENCE [LARGE SCALE GENOMIC DNA]</scope>
    <source>
        <strain evidence="3 4">S36L11</strain>
    </source>
</reference>
<comment type="caution">
    <text evidence="3">The sequence shown here is derived from an EMBL/GenBank/DDBJ whole genome shotgun (WGS) entry which is preliminary data.</text>
</comment>
<dbReference type="GO" id="GO:0007059">
    <property type="term" value="P:chromosome segregation"/>
    <property type="evidence" value="ECO:0007669"/>
    <property type="project" value="TreeGrafter"/>
</dbReference>
<dbReference type="PATRIC" id="fig|1339327.3.peg.4983"/>
<dbReference type="InterPro" id="IPR025530">
    <property type="entry name" value="DUF4417"/>
</dbReference>
<sequence length="371" mass="42727">MKCSEITYKKVSELVLLPENPRTITKNDFERLVDSIKINGFWKHRPLAVMERDGKLVVLAGNQRLKAARKLKLADVPVILYSELTPDEEKDIILRDNINNGDWAYNALQMDEFWKDVDFGFIGLDFPSDDEKPGKGKKKAAKEAEETEADQSTEEEMDDEEQSEEEAEKESFYRSMFKDVLYESDNVFEIPNLLLDMQAGKVELPLSPWGANSRLRKDVATYHFYVDDYRFEALFKDPINLLTSGCKAVVEPNCSCHDQTPVAWGIQLIYKKRWLSRYFQECGIKVYADLNVSHKFIEYNKMGIPKGYNAFFTRGLDGWMESLKSDLQVAQEISGLEKPNLIVYGGGTEIQKFCREHGLLYVTDFINAKKK</sequence>
<dbReference type="GO" id="GO:0005694">
    <property type="term" value="C:chromosome"/>
    <property type="evidence" value="ECO:0007669"/>
    <property type="project" value="TreeGrafter"/>
</dbReference>
<evidence type="ECO:0000256" key="1">
    <source>
        <dbReference type="SAM" id="MobiDB-lite"/>
    </source>
</evidence>
<dbReference type="EMBL" id="JGDJ01000288">
    <property type="protein sequence ID" value="EXZ26361.1"/>
    <property type="molecule type" value="Genomic_DNA"/>
</dbReference>
<feature type="region of interest" description="Disordered" evidence="1">
    <location>
        <begin position="130"/>
        <end position="171"/>
    </location>
</feature>
<accession>A0A016AD31</accession>
<dbReference type="PANTHER" id="PTHR33375">
    <property type="entry name" value="CHROMOSOME-PARTITIONING PROTEIN PARB-RELATED"/>
    <property type="match status" value="1"/>
</dbReference>
<feature type="compositionally biased region" description="Acidic residues" evidence="1">
    <location>
        <begin position="145"/>
        <end position="168"/>
    </location>
</feature>
<protein>
    <submittedName>
        <fullName evidence="3">ParB-like nuclease domain protein</fullName>
    </submittedName>
</protein>
<dbReference type="Gene3D" id="3.90.1530.10">
    <property type="entry name" value="Conserved hypothetical protein from pyrococcus furiosus pfu- 392566-001, ParB domain"/>
    <property type="match status" value="1"/>
</dbReference>
<feature type="domain" description="ParB-like N-terminal" evidence="2">
    <location>
        <begin position="7"/>
        <end position="98"/>
    </location>
</feature>
<name>A0A016AD31_BACFG</name>
<gene>
    <name evidence="3" type="ORF">M136_4498</name>
</gene>
<dbReference type="SUPFAM" id="SSF110849">
    <property type="entry name" value="ParB/Sulfiredoxin"/>
    <property type="match status" value="1"/>
</dbReference>
<dbReference type="Pfam" id="PF02195">
    <property type="entry name" value="ParB_N"/>
    <property type="match status" value="1"/>
</dbReference>
<dbReference type="AlphaFoldDB" id="A0A016AD31"/>
<dbReference type="Pfam" id="PF14386">
    <property type="entry name" value="DUF4417"/>
    <property type="match status" value="1"/>
</dbReference>
<evidence type="ECO:0000259" key="2">
    <source>
        <dbReference type="SMART" id="SM00470"/>
    </source>
</evidence>
<organism evidence="3 4">
    <name type="scientific">Bacteroides fragilis str. S36L11</name>
    <dbReference type="NCBI Taxonomy" id="1339327"/>
    <lineage>
        <taxon>Bacteria</taxon>
        <taxon>Pseudomonadati</taxon>
        <taxon>Bacteroidota</taxon>
        <taxon>Bacteroidia</taxon>
        <taxon>Bacteroidales</taxon>
        <taxon>Bacteroidaceae</taxon>
        <taxon>Bacteroides</taxon>
    </lineage>
</organism>
<evidence type="ECO:0000313" key="3">
    <source>
        <dbReference type="EMBL" id="EXZ26361.1"/>
    </source>
</evidence>
<evidence type="ECO:0000313" key="4">
    <source>
        <dbReference type="Proteomes" id="UP000022082"/>
    </source>
</evidence>
<dbReference type="InterPro" id="IPR036086">
    <property type="entry name" value="ParB/Sulfiredoxin_sf"/>
</dbReference>